<organism evidence="2 3">
    <name type="scientific">Alkaliphilus pronyensis</name>
    <dbReference type="NCBI Taxonomy" id="1482732"/>
    <lineage>
        <taxon>Bacteria</taxon>
        <taxon>Bacillati</taxon>
        <taxon>Bacillota</taxon>
        <taxon>Clostridia</taxon>
        <taxon>Peptostreptococcales</taxon>
        <taxon>Natronincolaceae</taxon>
        <taxon>Alkaliphilus</taxon>
    </lineage>
</organism>
<protein>
    <submittedName>
        <fullName evidence="2">Uncharacterized protein</fullName>
    </submittedName>
</protein>
<name>A0A6I0EW16_9FIRM</name>
<proteinExistence type="predicted"/>
<dbReference type="EMBL" id="WBZC01000062">
    <property type="protein sequence ID" value="KAB3530918.1"/>
    <property type="molecule type" value="Genomic_DNA"/>
</dbReference>
<dbReference type="OrthoDB" id="9971417at2"/>
<evidence type="ECO:0000313" key="2">
    <source>
        <dbReference type="EMBL" id="KAB3530918.1"/>
    </source>
</evidence>
<accession>A0A6I0EW16</accession>
<gene>
    <name evidence="2" type="ORF">F8154_13435</name>
</gene>
<dbReference type="Proteomes" id="UP000432715">
    <property type="component" value="Unassembled WGS sequence"/>
</dbReference>
<evidence type="ECO:0000256" key="1">
    <source>
        <dbReference type="SAM" id="Phobius"/>
    </source>
</evidence>
<comment type="caution">
    <text evidence="2">The sequence shown here is derived from an EMBL/GenBank/DDBJ whole genome shotgun (WGS) entry which is preliminary data.</text>
</comment>
<feature type="transmembrane region" description="Helical" evidence="1">
    <location>
        <begin position="33"/>
        <end position="58"/>
    </location>
</feature>
<sequence>MNINKLVEVLGVASSIIGIYLMVVGIAESNFSNLLSGVLIVTFGVGTYAFGNIIPYIVSIETCIRTLKDELVEKNKVTKGEKEL</sequence>
<dbReference type="AlphaFoldDB" id="A0A6I0EW16"/>
<reference evidence="2 3" key="1">
    <citation type="submission" date="2019-10" db="EMBL/GenBank/DDBJ databases">
        <title>Alkaliphilus serpentinus sp. nov. and Alkaliphilus pronyensis sp. nov., two novel anaerobic alkaliphilic species isolated from the serpentinized-hosted hydrothermal field of the Prony Bay (New Caledonia).</title>
        <authorList>
            <person name="Postec A."/>
        </authorList>
    </citation>
    <scope>NUCLEOTIDE SEQUENCE [LARGE SCALE GENOMIC DNA]</scope>
    <source>
        <strain evidence="2 3">LacV</strain>
    </source>
</reference>
<keyword evidence="1" id="KW-0812">Transmembrane</keyword>
<keyword evidence="3" id="KW-1185">Reference proteome</keyword>
<feature type="transmembrane region" description="Helical" evidence="1">
    <location>
        <begin position="7"/>
        <end position="27"/>
    </location>
</feature>
<evidence type="ECO:0000313" key="3">
    <source>
        <dbReference type="Proteomes" id="UP000432715"/>
    </source>
</evidence>
<keyword evidence="1" id="KW-1133">Transmembrane helix</keyword>
<keyword evidence="1" id="KW-0472">Membrane</keyword>
<dbReference type="RefSeq" id="WP_151862135.1">
    <property type="nucleotide sequence ID" value="NZ_WBZC01000062.1"/>
</dbReference>